<dbReference type="PANTHER" id="PTHR21666">
    <property type="entry name" value="PEPTIDASE-RELATED"/>
    <property type="match status" value="1"/>
</dbReference>
<sequence>MKKFKGPVILGLAFVLTTQSVFATSQLEKQKEEKEQRKNEITKELNENKNKIEENKATIKNVESEMAELDAKIIDLSSSISSLEGEISVLNVEIEKTQAELTAAEENLKEKQELFGERVKVMYMDGKVSYLEVLLNSKSMEELIRNNEIISTIAQSDKELVDYIEEQVNIIVEAKAKLDRDKGALVANKDKLQSQKSSFETANSEKQSYMASLEADIVAYQKAYDKAQAESAQLEQDILRLQREISQSASGTPGNIDVQLNPGAKLAWPLPGHTRISSYYGTRLHPILKTYKTHDGIDIPAPTGTPVIAAQDGTVLMAKTMSGLGNMVMIDHGGLVTVYGHNSALKVSAGQQVKKGDVIALVGSTGLSTGPHLHFEVRVNGKTTNPQSYL</sequence>
<feature type="domain" description="M23ase beta-sheet core" evidence="4">
    <location>
        <begin position="293"/>
        <end position="386"/>
    </location>
</feature>
<evidence type="ECO:0000259" key="4">
    <source>
        <dbReference type="Pfam" id="PF01551"/>
    </source>
</evidence>
<dbReference type="RefSeq" id="WP_127724201.1">
    <property type="nucleotide sequence ID" value="NZ_RLIH01000004.1"/>
</dbReference>
<dbReference type="Pfam" id="PF01551">
    <property type="entry name" value="Peptidase_M23"/>
    <property type="match status" value="1"/>
</dbReference>
<dbReference type="CDD" id="cd12797">
    <property type="entry name" value="M23_peptidase"/>
    <property type="match status" value="1"/>
</dbReference>
<feature type="coiled-coil region" evidence="2">
    <location>
        <begin position="24"/>
        <end position="114"/>
    </location>
</feature>
<dbReference type="AlphaFoldDB" id="A0A437S8H3"/>
<proteinExistence type="predicted"/>
<name>A0A437S8H3_9FIRM</name>
<comment type="caution">
    <text evidence="6">The sequence shown here is derived from an EMBL/GenBank/DDBJ whole genome shotgun (WGS) entry which is preliminary data.</text>
</comment>
<keyword evidence="7" id="KW-1185">Reference proteome</keyword>
<dbReference type="Pfam" id="PF24568">
    <property type="entry name" value="CC_PcsB"/>
    <property type="match status" value="1"/>
</dbReference>
<feature type="chain" id="PRO_5019567752" evidence="3">
    <location>
        <begin position="24"/>
        <end position="390"/>
    </location>
</feature>
<protein>
    <submittedName>
        <fullName evidence="6">Peptidase M23</fullName>
    </submittedName>
</protein>
<dbReference type="Gene3D" id="2.70.70.10">
    <property type="entry name" value="Glucose Permease (Domain IIA)"/>
    <property type="match status" value="1"/>
</dbReference>
<accession>A0A437S8H3</accession>
<evidence type="ECO:0000313" key="6">
    <source>
        <dbReference type="EMBL" id="RVU55127.1"/>
    </source>
</evidence>
<reference evidence="6 7" key="1">
    <citation type="submission" date="2018-11" db="EMBL/GenBank/DDBJ databases">
        <title>Genome sequencing and assembly of Anaerosphaera sp. nov., GS7-6-2.</title>
        <authorList>
            <person name="Rettenmaier R."/>
            <person name="Liebl W."/>
            <person name="Zverlov V."/>
        </authorList>
    </citation>
    <scope>NUCLEOTIDE SEQUENCE [LARGE SCALE GENOMIC DNA]</scope>
    <source>
        <strain evidence="6 7">GS7-6-2</strain>
    </source>
</reference>
<dbReference type="InterPro" id="IPR057309">
    <property type="entry name" value="PcsB_CC"/>
</dbReference>
<evidence type="ECO:0000256" key="1">
    <source>
        <dbReference type="ARBA" id="ARBA00022729"/>
    </source>
</evidence>
<dbReference type="OrthoDB" id="9809488at2"/>
<feature type="signal peptide" evidence="3">
    <location>
        <begin position="1"/>
        <end position="23"/>
    </location>
</feature>
<dbReference type="InterPro" id="IPR016047">
    <property type="entry name" value="M23ase_b-sheet_dom"/>
</dbReference>
<evidence type="ECO:0000259" key="5">
    <source>
        <dbReference type="Pfam" id="PF24568"/>
    </source>
</evidence>
<keyword evidence="2" id="KW-0175">Coiled coil</keyword>
<keyword evidence="1 3" id="KW-0732">Signal</keyword>
<dbReference type="InterPro" id="IPR011055">
    <property type="entry name" value="Dup_hybrid_motif"/>
</dbReference>
<evidence type="ECO:0000256" key="3">
    <source>
        <dbReference type="SAM" id="SignalP"/>
    </source>
</evidence>
<dbReference type="Gene3D" id="6.10.250.3150">
    <property type="match status" value="1"/>
</dbReference>
<feature type="domain" description="Peptidoglycan hydrolase PcsB coiled-coil" evidence="5">
    <location>
        <begin position="103"/>
        <end position="167"/>
    </location>
</feature>
<gene>
    <name evidence="6" type="ORF">EF514_04350</name>
</gene>
<dbReference type="SUPFAM" id="SSF51261">
    <property type="entry name" value="Duplicated hybrid motif"/>
    <property type="match status" value="1"/>
</dbReference>
<dbReference type="GO" id="GO:0004222">
    <property type="term" value="F:metalloendopeptidase activity"/>
    <property type="evidence" value="ECO:0007669"/>
    <property type="project" value="TreeGrafter"/>
</dbReference>
<dbReference type="EMBL" id="RLIH01000004">
    <property type="protein sequence ID" value="RVU55127.1"/>
    <property type="molecule type" value="Genomic_DNA"/>
</dbReference>
<dbReference type="InterPro" id="IPR050570">
    <property type="entry name" value="Cell_wall_metabolism_enzyme"/>
</dbReference>
<organism evidence="6 7">
    <name type="scientific">Anaerosphaera multitolerans</name>
    <dbReference type="NCBI Taxonomy" id="2487351"/>
    <lineage>
        <taxon>Bacteria</taxon>
        <taxon>Bacillati</taxon>
        <taxon>Bacillota</taxon>
        <taxon>Tissierellia</taxon>
        <taxon>Tissierellales</taxon>
        <taxon>Peptoniphilaceae</taxon>
        <taxon>Anaerosphaera</taxon>
    </lineage>
</organism>
<feature type="coiled-coil region" evidence="2">
    <location>
        <begin position="210"/>
        <end position="244"/>
    </location>
</feature>
<evidence type="ECO:0000313" key="7">
    <source>
        <dbReference type="Proteomes" id="UP000288812"/>
    </source>
</evidence>
<dbReference type="Proteomes" id="UP000288812">
    <property type="component" value="Unassembled WGS sequence"/>
</dbReference>
<dbReference type="PANTHER" id="PTHR21666:SF270">
    <property type="entry name" value="MUREIN HYDROLASE ACTIVATOR ENVC"/>
    <property type="match status" value="1"/>
</dbReference>
<evidence type="ECO:0000256" key="2">
    <source>
        <dbReference type="SAM" id="Coils"/>
    </source>
</evidence>